<evidence type="ECO:0000313" key="3">
    <source>
        <dbReference type="Proteomes" id="UP000689195"/>
    </source>
</evidence>
<keyword evidence="1" id="KW-0732">Signal</keyword>
<keyword evidence="3" id="KW-1185">Reference proteome</keyword>
<evidence type="ECO:0000256" key="1">
    <source>
        <dbReference type="SAM" id="SignalP"/>
    </source>
</evidence>
<reference evidence="2" key="1">
    <citation type="submission" date="2021-01" db="EMBL/GenBank/DDBJ databases">
        <authorList>
            <consortium name="Genoscope - CEA"/>
            <person name="William W."/>
        </authorList>
    </citation>
    <scope>NUCLEOTIDE SEQUENCE</scope>
</reference>
<feature type="signal peptide" evidence="1">
    <location>
        <begin position="1"/>
        <end position="17"/>
    </location>
</feature>
<proteinExistence type="predicted"/>
<dbReference type="OrthoDB" id="299817at2759"/>
<organism evidence="2 3">
    <name type="scientific">Paramecium pentaurelia</name>
    <dbReference type="NCBI Taxonomy" id="43138"/>
    <lineage>
        <taxon>Eukaryota</taxon>
        <taxon>Sar</taxon>
        <taxon>Alveolata</taxon>
        <taxon>Ciliophora</taxon>
        <taxon>Intramacronucleata</taxon>
        <taxon>Oligohymenophorea</taxon>
        <taxon>Peniculida</taxon>
        <taxon>Parameciidae</taxon>
        <taxon>Paramecium</taxon>
    </lineage>
</organism>
<name>A0A8S1WP42_9CILI</name>
<dbReference type="AlphaFoldDB" id="A0A8S1WP42"/>
<dbReference type="EMBL" id="CAJJDO010000095">
    <property type="protein sequence ID" value="CAD8190029.1"/>
    <property type="molecule type" value="Genomic_DNA"/>
</dbReference>
<dbReference type="Proteomes" id="UP000689195">
    <property type="component" value="Unassembled WGS sequence"/>
</dbReference>
<feature type="chain" id="PRO_5035759246" evidence="1">
    <location>
        <begin position="18"/>
        <end position="427"/>
    </location>
</feature>
<accession>A0A8S1WP42</accession>
<protein>
    <submittedName>
        <fullName evidence="2">Uncharacterized protein</fullName>
    </submittedName>
</protein>
<gene>
    <name evidence="2" type="ORF">PPENT_87.1.T0950096</name>
</gene>
<evidence type="ECO:0000313" key="2">
    <source>
        <dbReference type="EMBL" id="CAD8190029.1"/>
    </source>
</evidence>
<sequence length="427" mass="47387">MIYFFTLLLAIVSSVSVGETACTAFNANAVDCNASGYCRHDGTTCIGLSCYMVNEVAACRSGPSGSGIPTGALSSKCDSLEQFSLQYDNVCVDKGDGKLNYAFVRFAKTTEGSALQTTGTTPILVGALTASEPNMFSLYTINPWKSPEGSQSAATLKTELEAILDRYILFYQVLIDTTNSHPFYLERTTYQALQLIRDQVDFDYTMRKAILPKIWQVAEIALFRIAKFSPAYYQTNYYFLNFASCPYSRRELKINGQLNTVRIDWIGYTYTANGFMQVYSYAAEQFGIRNALTDIIALRPTTSVITADTINLDTGFTGFYLEWTWTDTNLVVVEKDIKLYQFDESAAIATDVVKQVTTTITCTIATKTCKTTVITTPITSATTRINYYFSYGPGKCVDKTEMQCKLSIEQGAPCTYTSSKTTDYKCS</sequence>
<comment type="caution">
    <text evidence="2">The sequence shown here is derived from an EMBL/GenBank/DDBJ whole genome shotgun (WGS) entry which is preliminary data.</text>
</comment>